<keyword evidence="3" id="KW-1185">Reference proteome</keyword>
<keyword evidence="1" id="KW-0812">Transmembrane</keyword>
<dbReference type="AlphaFoldDB" id="A0A1J1GKJ8"/>
<gene>
    <name evidence="2" type="ORF">PRELSG_0006400</name>
</gene>
<sequence length="322" mass="38151">MVFINIYNNIIIKKIQNLYVLFFITKINLLRAFNLLLVSNLVAFIYNVKEFCRNGFEKLESYVKNHKVEKFFSRGLFKDYPSLEHSLHLKMLRDPDILSNMQNFLSIIYEQFSQGGITLPFSNLISIYHRIDECDFMQRYYSSDEGIENFKRILYIQKSFLDEFSDLYNGVINIHNGEGETTIIFIDGMLDGMKTKIRTILDVKFRLFGDFDLKYEELDNLENLVKQSIDSAMRIDKLNLLKSKKKIDTTKAISMIEDLVFDKLKRYISTNKYDKETICNNNRIIIKEIHNTSLNILPKMAFEQFKYVYLRLLRCVTNLSHE</sequence>
<evidence type="ECO:0000256" key="1">
    <source>
        <dbReference type="SAM" id="Phobius"/>
    </source>
</evidence>
<dbReference type="EMBL" id="CVMU01000373">
    <property type="protein sequence ID" value="CRG85218.1"/>
    <property type="molecule type" value="Genomic_DNA"/>
</dbReference>
<keyword evidence="1" id="KW-0472">Membrane</keyword>
<feature type="transmembrane region" description="Helical" evidence="1">
    <location>
        <begin position="20"/>
        <end position="46"/>
    </location>
</feature>
<dbReference type="VEuPathDB" id="PlasmoDB:PRELSG_0006400"/>
<accession>A0A1J1GKJ8</accession>
<protein>
    <submittedName>
        <fullName evidence="2">Uncharacterized protein</fullName>
    </submittedName>
</protein>
<reference evidence="2 3" key="1">
    <citation type="submission" date="2015-04" db="EMBL/GenBank/DDBJ databases">
        <authorList>
            <consortium name="Pathogen Informatics"/>
        </authorList>
    </citation>
    <scope>NUCLEOTIDE SEQUENCE [LARGE SCALE GENOMIC DNA]</scope>
    <source>
        <strain evidence="2 3">SGS1</strain>
    </source>
</reference>
<dbReference type="RefSeq" id="XP_028531256.1">
    <property type="nucleotide sequence ID" value="XM_028676712.1"/>
</dbReference>
<evidence type="ECO:0000313" key="2">
    <source>
        <dbReference type="EMBL" id="CRG85218.1"/>
    </source>
</evidence>
<organism evidence="2 3">
    <name type="scientific">Plasmodium relictum</name>
    <dbReference type="NCBI Taxonomy" id="85471"/>
    <lineage>
        <taxon>Eukaryota</taxon>
        <taxon>Sar</taxon>
        <taxon>Alveolata</taxon>
        <taxon>Apicomplexa</taxon>
        <taxon>Aconoidasida</taxon>
        <taxon>Haemosporida</taxon>
        <taxon>Plasmodiidae</taxon>
        <taxon>Plasmodium</taxon>
        <taxon>Plasmodium (Haemamoeba)</taxon>
    </lineage>
</organism>
<dbReference type="GeneID" id="39733978"/>
<dbReference type="KEGG" id="prel:PRELSG_0006400"/>
<keyword evidence="1" id="KW-1133">Transmembrane helix</keyword>
<proteinExistence type="predicted"/>
<name>A0A1J1GKJ8_PLARL</name>
<dbReference type="Proteomes" id="UP000220158">
    <property type="component" value="Unassembled WGS sequence"/>
</dbReference>
<evidence type="ECO:0000313" key="3">
    <source>
        <dbReference type="Proteomes" id="UP000220158"/>
    </source>
</evidence>